<gene>
    <name evidence="5" type="ORF">ACHAW5_010070</name>
</gene>
<keyword evidence="3" id="KW-0539">Nucleus</keyword>
<sequence length="661" mass="70373">MEDARRRPAHPPSRTVLEEEEYESTLSHIVVRDYYPALPSLRRDAAILDARGRGDVSGAVAVRRRARIEEVEAERERDEIRRREEEEAAGVVAGGGGRGGERGTNDNSSRPLRHECVTGFHARVTSEDDAEFERNQERERKEREAFLGVVYAAKADGKRGRMLIESSRVGGGGGGVDYDDDDDGRRSRPARSSLWCDTPLGLSSDLYDPPPSAGLRITDGTTRAVVPRNNDGIIGRNGLFFQPMHRSLPTAGTAPPSSGGTFLALDNDEDHRLEANNAKYDNLLMPPPPARLAVASTSRSVPHRRSNDDGAAANLNATTTPAADSRRQLGEYYPPRGPSLPDIHPPATRFPYQNESRLLVPNINNGGGTGIVVPSVPGGVVRRSFSTDASDTTDLDESPRPLDAERAARRRACDRENETFVAMTPLILPGGQGNAASSSSFGSDEPIMTWGDVASTPLVLGGGCAIDGRVASSSSADWEPARPSSTSGFVGEPSTGPAFDVIDRSRREAMARRAEKGLSDRARAYRSAGSGGAAGRGKDDETVRSSRSRSALATPMNRTASLTPAARALLDASINRSHQSNGSGSTLSSSRIFASPSNLASSSAASGINAGSRDSFGSALRASYTPDATSWSKGGDRKRKAPSSSLRRASAGATPRCQSLR</sequence>
<feature type="compositionally biased region" description="Basic and acidic residues" evidence="4">
    <location>
        <begin position="75"/>
        <end position="85"/>
    </location>
</feature>
<evidence type="ECO:0000313" key="6">
    <source>
        <dbReference type="Proteomes" id="UP001530315"/>
    </source>
</evidence>
<dbReference type="EMBL" id="JALLAZ020000285">
    <property type="protein sequence ID" value="KAL3798739.1"/>
    <property type="molecule type" value="Genomic_DNA"/>
</dbReference>
<comment type="subcellular location">
    <subcellularLocation>
        <location evidence="1">Nucleus</location>
    </subcellularLocation>
</comment>
<feature type="compositionally biased region" description="Basic and acidic residues" evidence="4">
    <location>
        <begin position="397"/>
        <end position="413"/>
    </location>
</feature>
<dbReference type="PANTHER" id="PTHR12940">
    <property type="entry name" value="ES-2 PROTEIN - RELATED"/>
    <property type="match status" value="1"/>
</dbReference>
<dbReference type="PANTHER" id="PTHR12940:SF0">
    <property type="entry name" value="SPLICING FACTOR ESS-2 HOMOLOG"/>
    <property type="match status" value="1"/>
</dbReference>
<protein>
    <submittedName>
        <fullName evidence="5">Uncharacterized protein</fullName>
    </submittedName>
</protein>
<feature type="compositionally biased region" description="Low complexity" evidence="4">
    <location>
        <begin position="600"/>
        <end position="612"/>
    </location>
</feature>
<feature type="region of interest" description="Disordered" evidence="4">
    <location>
        <begin position="166"/>
        <end position="194"/>
    </location>
</feature>
<feature type="region of interest" description="Disordered" evidence="4">
    <location>
        <begin position="383"/>
        <end position="413"/>
    </location>
</feature>
<evidence type="ECO:0000256" key="4">
    <source>
        <dbReference type="SAM" id="MobiDB-lite"/>
    </source>
</evidence>
<feature type="region of interest" description="Disordered" evidence="4">
    <location>
        <begin position="1"/>
        <end position="22"/>
    </location>
</feature>
<evidence type="ECO:0000256" key="1">
    <source>
        <dbReference type="ARBA" id="ARBA00004123"/>
    </source>
</evidence>
<feature type="region of interest" description="Disordered" evidence="4">
    <location>
        <begin position="624"/>
        <end position="661"/>
    </location>
</feature>
<evidence type="ECO:0000256" key="2">
    <source>
        <dbReference type="ARBA" id="ARBA00009072"/>
    </source>
</evidence>
<comment type="similarity">
    <text evidence="2">Belongs to the ESS2 family.</text>
</comment>
<feature type="region of interest" description="Disordered" evidence="4">
    <location>
        <begin position="75"/>
        <end position="112"/>
    </location>
</feature>
<evidence type="ECO:0000256" key="3">
    <source>
        <dbReference type="ARBA" id="ARBA00023242"/>
    </source>
</evidence>
<dbReference type="Proteomes" id="UP001530315">
    <property type="component" value="Unassembled WGS sequence"/>
</dbReference>
<dbReference type="AlphaFoldDB" id="A0ABD3QFB2"/>
<proteinExistence type="inferred from homology"/>
<dbReference type="InterPro" id="IPR019148">
    <property type="entry name" value="Nuclear_protein_DGCR14_ESS-2"/>
</dbReference>
<accession>A0ABD3QFB2</accession>
<feature type="compositionally biased region" description="Polar residues" evidence="4">
    <location>
        <begin position="548"/>
        <end position="562"/>
    </location>
</feature>
<organism evidence="5 6">
    <name type="scientific">Stephanodiscus triporus</name>
    <dbReference type="NCBI Taxonomy" id="2934178"/>
    <lineage>
        <taxon>Eukaryota</taxon>
        <taxon>Sar</taxon>
        <taxon>Stramenopiles</taxon>
        <taxon>Ochrophyta</taxon>
        <taxon>Bacillariophyta</taxon>
        <taxon>Coscinodiscophyceae</taxon>
        <taxon>Thalassiosirophycidae</taxon>
        <taxon>Stephanodiscales</taxon>
        <taxon>Stephanodiscaceae</taxon>
        <taxon>Stephanodiscus</taxon>
    </lineage>
</organism>
<dbReference type="GO" id="GO:0005634">
    <property type="term" value="C:nucleus"/>
    <property type="evidence" value="ECO:0007669"/>
    <property type="project" value="UniProtKB-SubCell"/>
</dbReference>
<feature type="compositionally biased region" description="Basic and acidic residues" evidence="4">
    <location>
        <begin position="501"/>
        <end position="523"/>
    </location>
</feature>
<feature type="compositionally biased region" description="Low complexity" evidence="4">
    <location>
        <begin position="309"/>
        <end position="323"/>
    </location>
</feature>
<feature type="region of interest" description="Disordered" evidence="4">
    <location>
        <begin position="300"/>
        <end position="329"/>
    </location>
</feature>
<name>A0ABD3QFB2_9STRA</name>
<evidence type="ECO:0000313" key="5">
    <source>
        <dbReference type="EMBL" id="KAL3798739.1"/>
    </source>
</evidence>
<reference evidence="5 6" key="1">
    <citation type="submission" date="2024-10" db="EMBL/GenBank/DDBJ databases">
        <title>Updated reference genomes for cyclostephanoid diatoms.</title>
        <authorList>
            <person name="Roberts W.R."/>
            <person name="Alverson A.J."/>
        </authorList>
    </citation>
    <scope>NUCLEOTIDE SEQUENCE [LARGE SCALE GENOMIC DNA]</scope>
    <source>
        <strain evidence="5 6">AJA276-08</strain>
    </source>
</reference>
<keyword evidence="6" id="KW-1185">Reference proteome</keyword>
<dbReference type="Pfam" id="PF09751">
    <property type="entry name" value="Es2"/>
    <property type="match status" value="1"/>
</dbReference>
<comment type="caution">
    <text evidence="5">The sequence shown here is derived from an EMBL/GenBank/DDBJ whole genome shotgun (WGS) entry which is preliminary data.</text>
</comment>
<feature type="region of interest" description="Disordered" evidence="4">
    <location>
        <begin position="600"/>
        <end position="619"/>
    </location>
</feature>
<feature type="region of interest" description="Disordered" evidence="4">
    <location>
        <begin position="474"/>
        <end position="563"/>
    </location>
</feature>